<dbReference type="InterPro" id="IPR029044">
    <property type="entry name" value="Nucleotide-diphossugar_trans"/>
</dbReference>
<reference evidence="4 5" key="1">
    <citation type="submission" date="2016-05" db="EMBL/GenBank/DDBJ databases">
        <title>Draft Genome Sequence of Algibacter sp. Strain SK-16 Isolated from the Surface Water of Aburatsubo Inlet.</title>
        <authorList>
            <person name="Wong S.-K."/>
            <person name="Yoshizawa S."/>
            <person name="Nakajima Y."/>
            <person name="Ogura Y."/>
            <person name="Tetsuya H."/>
            <person name="Hamasaki K."/>
        </authorList>
    </citation>
    <scope>NUCLEOTIDE SEQUENCE [LARGE SCALE GENOMIC DNA]</scope>
    <source>
        <strain evidence="4 5">SK-16</strain>
    </source>
</reference>
<dbReference type="OrthoDB" id="396512at2"/>
<proteinExistence type="predicted"/>
<comment type="caution">
    <text evidence="4">The sequence shown here is derived from an EMBL/GenBank/DDBJ whole genome shotgun (WGS) entry which is preliminary data.</text>
</comment>
<evidence type="ECO:0000313" key="4">
    <source>
        <dbReference type="EMBL" id="OEK08597.1"/>
    </source>
</evidence>
<dbReference type="RefSeq" id="WP_069830103.1">
    <property type="nucleotide sequence ID" value="NZ_MDJD01000034.1"/>
</dbReference>
<name>A0A1E5TB93_9FLAO</name>
<dbReference type="SUPFAM" id="SSF53448">
    <property type="entry name" value="Nucleotide-diphospho-sugar transferases"/>
    <property type="match status" value="1"/>
</dbReference>
<dbReference type="Pfam" id="PF00535">
    <property type="entry name" value="Glycos_transf_2"/>
    <property type="match status" value="1"/>
</dbReference>
<dbReference type="CDD" id="cd00761">
    <property type="entry name" value="Glyco_tranf_GTA_type"/>
    <property type="match status" value="1"/>
</dbReference>
<evidence type="ECO:0000259" key="3">
    <source>
        <dbReference type="Pfam" id="PF00535"/>
    </source>
</evidence>
<feature type="domain" description="Glycosyltransferase 2-like" evidence="3">
    <location>
        <begin position="4"/>
        <end position="118"/>
    </location>
</feature>
<keyword evidence="5" id="KW-1185">Reference proteome</keyword>
<dbReference type="GO" id="GO:0016758">
    <property type="term" value="F:hexosyltransferase activity"/>
    <property type="evidence" value="ECO:0007669"/>
    <property type="project" value="UniProtKB-ARBA"/>
</dbReference>
<evidence type="ECO:0000256" key="1">
    <source>
        <dbReference type="ARBA" id="ARBA00022676"/>
    </source>
</evidence>
<dbReference type="AlphaFoldDB" id="A0A1E5TB93"/>
<protein>
    <recommendedName>
        <fullName evidence="3">Glycosyltransferase 2-like domain-containing protein</fullName>
    </recommendedName>
</protein>
<keyword evidence="1" id="KW-0328">Glycosyltransferase</keyword>
<keyword evidence="2" id="KW-0808">Transferase</keyword>
<dbReference type="STRING" id="1849968.A8C32_03870"/>
<dbReference type="Gene3D" id="3.90.550.10">
    <property type="entry name" value="Spore Coat Polysaccharide Biosynthesis Protein SpsA, Chain A"/>
    <property type="match status" value="1"/>
</dbReference>
<accession>A0A1E5TB93</accession>
<evidence type="ECO:0000313" key="5">
    <source>
        <dbReference type="Proteomes" id="UP000095713"/>
    </source>
</evidence>
<gene>
    <name evidence="4" type="ORF">A8C32_03870</name>
</gene>
<evidence type="ECO:0000256" key="2">
    <source>
        <dbReference type="ARBA" id="ARBA00022679"/>
    </source>
</evidence>
<dbReference type="EMBL" id="MDJD01000034">
    <property type="protein sequence ID" value="OEK08597.1"/>
    <property type="molecule type" value="Genomic_DNA"/>
</dbReference>
<dbReference type="PANTHER" id="PTHR22916:SF51">
    <property type="entry name" value="GLYCOSYLTRANSFERASE EPSH-RELATED"/>
    <property type="match status" value="1"/>
</dbReference>
<sequence>MKLSIVVPCYNAEEHIGRCLNSLINQSLNQADYEIIVINDGSTDNSIKLIEEFKKPYKNVTIYSQQNKGLGAVRNKGMKLAKGDYIYFIDSDDYLAYNTLNIVLDHLIKFNLDLLGFKTNETEKLNLFSSSTKNIPKVTVTKGVDFMLNNKQHRYEAWWYIIKNEYLQKTGFQFEEGKFLEDVIFTFRILMNAKRFAFLPIDVHRYVKNPNSIMNNESQPHLRKLIAGYVSLVHRLNNLTNDVLEIKDSEYLKIIENIKYTSSLNTYFMFYKLIRSDISIKNINKILNNLNKINAYPFKRKSIAEVYSHYKVKISAIIFNNRWLFYVLLYPIRLLYKKQLIRLP</sequence>
<dbReference type="PANTHER" id="PTHR22916">
    <property type="entry name" value="GLYCOSYLTRANSFERASE"/>
    <property type="match status" value="1"/>
</dbReference>
<dbReference type="InterPro" id="IPR001173">
    <property type="entry name" value="Glyco_trans_2-like"/>
</dbReference>
<dbReference type="Proteomes" id="UP000095713">
    <property type="component" value="Unassembled WGS sequence"/>
</dbReference>
<organism evidence="4 5">
    <name type="scientific">Flavivirga aquatica</name>
    <dbReference type="NCBI Taxonomy" id="1849968"/>
    <lineage>
        <taxon>Bacteria</taxon>
        <taxon>Pseudomonadati</taxon>
        <taxon>Bacteroidota</taxon>
        <taxon>Flavobacteriia</taxon>
        <taxon>Flavobacteriales</taxon>
        <taxon>Flavobacteriaceae</taxon>
        <taxon>Flavivirga</taxon>
    </lineage>
</organism>